<sequence length="199" mass="22475">MPPDSIKVYIKWSEDTAELFEYLKINWSEKELVKIQGPDAPITIDDMSNWIESRVEDMYETANQGMDKIMVQVQWIATASRPKMALKWNDAAHEHFKDEDLVVVGCHAISERWAEKEPGYTKQNLKEIRKTLRFGLSDRVLCNCGGLWLPGSVVGTAVESDGEIFPYVVKTDPIPGMPSRTISVPSDNNKVCVQEAWGG</sequence>
<organism evidence="1 2">
    <name type="scientific">Symbiodinium pilosum</name>
    <name type="common">Dinoflagellate</name>
    <dbReference type="NCBI Taxonomy" id="2952"/>
    <lineage>
        <taxon>Eukaryota</taxon>
        <taxon>Sar</taxon>
        <taxon>Alveolata</taxon>
        <taxon>Dinophyceae</taxon>
        <taxon>Suessiales</taxon>
        <taxon>Symbiodiniaceae</taxon>
        <taxon>Symbiodinium</taxon>
    </lineage>
</organism>
<comment type="caution">
    <text evidence="1">The sequence shown here is derived from an EMBL/GenBank/DDBJ whole genome shotgun (WGS) entry which is preliminary data.</text>
</comment>
<accession>A0A812L6Y9</accession>
<evidence type="ECO:0000313" key="2">
    <source>
        <dbReference type="Proteomes" id="UP000649617"/>
    </source>
</evidence>
<reference evidence="1" key="1">
    <citation type="submission" date="2021-02" db="EMBL/GenBank/DDBJ databases">
        <authorList>
            <person name="Dougan E. K."/>
            <person name="Rhodes N."/>
            <person name="Thang M."/>
            <person name="Chan C."/>
        </authorList>
    </citation>
    <scope>NUCLEOTIDE SEQUENCE</scope>
</reference>
<keyword evidence="2" id="KW-1185">Reference proteome</keyword>
<dbReference type="Proteomes" id="UP000649617">
    <property type="component" value="Unassembled WGS sequence"/>
</dbReference>
<dbReference type="EMBL" id="CAJNIZ010005257">
    <property type="protein sequence ID" value="CAE7240231.1"/>
    <property type="molecule type" value="Genomic_DNA"/>
</dbReference>
<protein>
    <submittedName>
        <fullName evidence="1">Uncharacterized protein</fullName>
    </submittedName>
</protein>
<evidence type="ECO:0000313" key="1">
    <source>
        <dbReference type="EMBL" id="CAE7240231.1"/>
    </source>
</evidence>
<proteinExistence type="predicted"/>
<gene>
    <name evidence="1" type="ORF">SPIL2461_LOCUS4091</name>
</gene>
<dbReference type="AlphaFoldDB" id="A0A812L6Y9"/>
<name>A0A812L6Y9_SYMPI</name>